<keyword evidence="2" id="KW-1185">Reference proteome</keyword>
<reference evidence="1 2" key="1">
    <citation type="journal article" date="2010" name="Stand. Genomic Sci.">
        <title>Complete genome sequence of Segniliparus rotundus type strain (CDC 1076).</title>
        <authorList>
            <person name="Sikorski J."/>
            <person name="Lapidus A."/>
            <person name="Copeland A."/>
            <person name="Misra M."/>
            <person name="Glavina Del Rio T."/>
            <person name="Nolan M."/>
            <person name="Lucas S."/>
            <person name="Chen F."/>
            <person name="Tice H."/>
            <person name="Cheng J.F."/>
            <person name="Jando M."/>
            <person name="Schneider S."/>
            <person name="Bruce D."/>
            <person name="Goodwin L."/>
            <person name="Pitluck S."/>
            <person name="Liolios K."/>
            <person name="Mikhailova N."/>
            <person name="Pati A."/>
            <person name="Ivanova N."/>
            <person name="Mavromatis K."/>
            <person name="Chen A."/>
            <person name="Palaniappan K."/>
            <person name="Chertkov O."/>
            <person name="Land M."/>
            <person name="Hauser L."/>
            <person name="Chang Y.J."/>
            <person name="Jeffries C.D."/>
            <person name="Brettin T."/>
            <person name="Detter J.C."/>
            <person name="Han C."/>
            <person name="Rohde M."/>
            <person name="Goker M."/>
            <person name="Bristow J."/>
            <person name="Eisen J.A."/>
            <person name="Markowitz V."/>
            <person name="Hugenholtz P."/>
            <person name="Kyrpides N.C."/>
            <person name="Klenk H.P."/>
        </authorList>
    </citation>
    <scope>NUCLEOTIDE SEQUENCE [LARGE SCALE GENOMIC DNA]</scope>
    <source>
        <strain evidence="2">ATCC BAA-972 / CDC 1076 / CIP 108378 / DSM 44985 / JCM 13578</strain>
    </source>
</reference>
<dbReference type="Proteomes" id="UP000002247">
    <property type="component" value="Chromosome"/>
</dbReference>
<dbReference type="AlphaFoldDB" id="D6ZBR3"/>
<protein>
    <submittedName>
        <fullName evidence="1">Uncharacterized protein</fullName>
    </submittedName>
</protein>
<dbReference type="HOGENOM" id="CLU_2994166_0_0_11"/>
<dbReference type="STRING" id="640132.Srot_0403"/>
<evidence type="ECO:0000313" key="1">
    <source>
        <dbReference type="EMBL" id="ADG96890.1"/>
    </source>
</evidence>
<organism evidence="1 2">
    <name type="scientific">Segniliparus rotundus (strain ATCC BAA-972 / CDC 1076 / CIP 108378 / DSM 44985 / JCM 13578)</name>
    <dbReference type="NCBI Taxonomy" id="640132"/>
    <lineage>
        <taxon>Bacteria</taxon>
        <taxon>Bacillati</taxon>
        <taxon>Actinomycetota</taxon>
        <taxon>Actinomycetes</taxon>
        <taxon>Mycobacteriales</taxon>
        <taxon>Segniliparaceae</taxon>
        <taxon>Segniliparus</taxon>
    </lineage>
</organism>
<accession>D6ZBR3</accession>
<evidence type="ECO:0000313" key="2">
    <source>
        <dbReference type="Proteomes" id="UP000002247"/>
    </source>
</evidence>
<dbReference type="RefSeq" id="WP_013137346.1">
    <property type="nucleotide sequence ID" value="NC_014168.1"/>
</dbReference>
<gene>
    <name evidence="1" type="ordered locus">Srot_0403</name>
</gene>
<proteinExistence type="predicted"/>
<dbReference type="EMBL" id="CP001958">
    <property type="protein sequence ID" value="ADG96890.1"/>
    <property type="molecule type" value="Genomic_DNA"/>
</dbReference>
<sequence>MSRQLKIQHLDLSGCSAEELEEFELTQLLATGLCDEYQDSSDDILSAIDHQHLPHAS</sequence>
<dbReference type="KEGG" id="srt:Srot_0403"/>
<name>D6ZBR3_SEGRD</name>